<dbReference type="GO" id="GO:0042597">
    <property type="term" value="C:periplasmic space"/>
    <property type="evidence" value="ECO:0007669"/>
    <property type="project" value="InterPro"/>
</dbReference>
<name>A0A9X4M9J1_9CYAN</name>
<reference evidence="2" key="1">
    <citation type="submission" date="2019-05" db="EMBL/GenBank/DDBJ databases">
        <title>Whole genome sequencing of Pseudanabaena catenata USMAC16.</title>
        <authorList>
            <person name="Khan Z."/>
            <person name="Omar W.M."/>
            <person name="Convey P."/>
            <person name="Merican F."/>
            <person name="Najimudin N."/>
        </authorList>
    </citation>
    <scope>NUCLEOTIDE SEQUENCE</scope>
    <source>
        <strain evidence="2">USMAC16</strain>
    </source>
</reference>
<keyword evidence="3" id="KW-1185">Reference proteome</keyword>
<dbReference type="InterPro" id="IPR012899">
    <property type="entry name" value="LTXXQ"/>
</dbReference>
<feature type="region of interest" description="Disordered" evidence="1">
    <location>
        <begin position="180"/>
        <end position="204"/>
    </location>
</feature>
<dbReference type="RefSeq" id="WP_009628547.1">
    <property type="nucleotide sequence ID" value="NZ_VBTY01000178.1"/>
</dbReference>
<dbReference type="AlphaFoldDB" id="A0A9X4M9J1"/>
<dbReference type="EMBL" id="VBTY01000178">
    <property type="protein sequence ID" value="MDG3496371.1"/>
    <property type="molecule type" value="Genomic_DNA"/>
</dbReference>
<feature type="region of interest" description="Disordered" evidence="1">
    <location>
        <begin position="39"/>
        <end position="86"/>
    </location>
</feature>
<comment type="caution">
    <text evidence="2">The sequence shown here is derived from an EMBL/GenBank/DDBJ whole genome shotgun (WGS) entry which is preliminary data.</text>
</comment>
<gene>
    <name evidence="2" type="ORF">FEV09_17670</name>
</gene>
<proteinExistence type="predicted"/>
<feature type="compositionally biased region" description="Basic and acidic residues" evidence="1">
    <location>
        <begin position="183"/>
        <end position="204"/>
    </location>
</feature>
<feature type="region of interest" description="Disordered" evidence="1">
    <location>
        <begin position="104"/>
        <end position="125"/>
    </location>
</feature>
<feature type="compositionally biased region" description="Basic and acidic residues" evidence="1">
    <location>
        <begin position="72"/>
        <end position="81"/>
    </location>
</feature>
<organism evidence="2 3">
    <name type="scientific">Pseudanabaena catenata USMAC16</name>
    <dbReference type="NCBI Taxonomy" id="1855837"/>
    <lineage>
        <taxon>Bacteria</taxon>
        <taxon>Bacillati</taxon>
        <taxon>Cyanobacteriota</taxon>
        <taxon>Cyanophyceae</taxon>
        <taxon>Pseudanabaenales</taxon>
        <taxon>Pseudanabaenaceae</taxon>
        <taxon>Pseudanabaena</taxon>
    </lineage>
</organism>
<accession>A0A9X4M9J1</accession>
<dbReference type="CDD" id="cd09916">
    <property type="entry name" value="CpxP_like"/>
    <property type="match status" value="1"/>
</dbReference>
<dbReference type="Pfam" id="PF07813">
    <property type="entry name" value="LTXXQ"/>
    <property type="match status" value="1"/>
</dbReference>
<dbReference type="Gene3D" id="1.20.120.1490">
    <property type="match status" value="1"/>
</dbReference>
<feature type="compositionally biased region" description="Polar residues" evidence="1">
    <location>
        <begin position="48"/>
        <end position="61"/>
    </location>
</feature>
<evidence type="ECO:0000313" key="2">
    <source>
        <dbReference type="EMBL" id="MDG3496371.1"/>
    </source>
</evidence>
<evidence type="ECO:0000256" key="1">
    <source>
        <dbReference type="SAM" id="MobiDB-lite"/>
    </source>
</evidence>
<dbReference type="Proteomes" id="UP001152872">
    <property type="component" value="Unassembled WGS sequence"/>
</dbReference>
<feature type="compositionally biased region" description="Basic and acidic residues" evidence="1">
    <location>
        <begin position="104"/>
        <end position="116"/>
    </location>
</feature>
<evidence type="ECO:0000313" key="3">
    <source>
        <dbReference type="Proteomes" id="UP001152872"/>
    </source>
</evidence>
<sequence length="223" mass="25719">MFKSILSSKIFRYVALTAAVVGASSIFLSSSNILQSQPQGQSLSQSQVASQPQVKSDNHPQTLAEEIPSPKPENHPNRSESADMPSGKILKQLNLSTEQLQKLKEVRDRDRDRIRDLSQQSRQANRELRDLLASNESSAVIRQKHTQVLNLQQELQKQHFERMLAMRDILTPQQRSQLNEIIQKNRPDRSPNRPKESIRDNIRDNIKNRIDNRLENFRDRPTL</sequence>
<protein>
    <submittedName>
        <fullName evidence="2">Spy/CpxP family protein refolding chaperone</fullName>
    </submittedName>
</protein>